<gene>
    <name evidence="8" type="ORF">MUDAN_MDHGFNIF_00958</name>
</gene>
<evidence type="ECO:0000256" key="4">
    <source>
        <dbReference type="ARBA" id="ARBA00022683"/>
    </source>
</evidence>
<evidence type="ECO:0000256" key="7">
    <source>
        <dbReference type="PROSITE-ProRule" id="PRU00418"/>
    </source>
</evidence>
<reference evidence="8 9" key="1">
    <citation type="submission" date="2018-11" db="EMBL/GenBank/DDBJ databases">
        <authorList>
            <person name="Wuyts S."/>
        </authorList>
    </citation>
    <scope>NUCLEOTIDE SEQUENCE [LARGE SCALE GENOMIC DNA]</scope>
    <source>
        <strain evidence="8">Lactobacillus mudanjiangensis AMBF249</strain>
    </source>
</reference>
<feature type="active site" description="Tele-phosphohistidine intermediate" evidence="5">
    <location>
        <position position="83"/>
    </location>
</feature>
<accession>A0A660EA90</accession>
<protein>
    <submittedName>
        <fullName evidence="8">PTS lactose transporter subunit IIA [Lactobacillus pentosus]</fullName>
    </submittedName>
</protein>
<keyword evidence="6" id="KW-0460">Magnesium</keyword>
<dbReference type="InterPro" id="IPR036542">
    <property type="entry name" value="PTS_IIA_lac/cel_sf"/>
</dbReference>
<dbReference type="PANTHER" id="PTHR34382:SF7">
    <property type="entry name" value="PTS SYSTEM N,N'-DIACETYLCHITOBIOSE-SPECIFIC EIIA COMPONENT"/>
    <property type="match status" value="1"/>
</dbReference>
<organism evidence="8 9">
    <name type="scientific">Lactiplantibacillus mudanjiangensis</name>
    <dbReference type="NCBI Taxonomy" id="1296538"/>
    <lineage>
        <taxon>Bacteria</taxon>
        <taxon>Bacillati</taxon>
        <taxon>Bacillota</taxon>
        <taxon>Bacilli</taxon>
        <taxon>Lactobacillales</taxon>
        <taxon>Lactobacillaceae</taxon>
        <taxon>Lactiplantibacillus</taxon>
    </lineage>
</organism>
<dbReference type="AlphaFoldDB" id="A0A660EA90"/>
<keyword evidence="9" id="KW-1185">Reference proteome</keyword>
<keyword evidence="4" id="KW-0598">Phosphotransferase system</keyword>
<feature type="modified residue" description="Phosphohistidine; by HPr" evidence="7">
    <location>
        <position position="83"/>
    </location>
</feature>
<evidence type="ECO:0000256" key="1">
    <source>
        <dbReference type="ARBA" id="ARBA00022448"/>
    </source>
</evidence>
<comment type="cofactor">
    <cofactor evidence="6">
        <name>Mg(2+)</name>
        <dbReference type="ChEBI" id="CHEBI:18420"/>
    </cofactor>
    <text evidence="6">Binds 1 Mg(2+) ion per trimer.</text>
</comment>
<dbReference type="PROSITE" id="PS51095">
    <property type="entry name" value="PTS_EIIA_TYPE_3"/>
    <property type="match status" value="1"/>
</dbReference>
<dbReference type="GO" id="GO:0016740">
    <property type="term" value="F:transferase activity"/>
    <property type="evidence" value="ECO:0007669"/>
    <property type="project" value="UniProtKB-KW"/>
</dbReference>
<evidence type="ECO:0000256" key="2">
    <source>
        <dbReference type="ARBA" id="ARBA00022597"/>
    </source>
</evidence>
<keyword evidence="1" id="KW-0813">Transport</keyword>
<dbReference type="GO" id="GO:0046872">
    <property type="term" value="F:metal ion binding"/>
    <property type="evidence" value="ECO:0007669"/>
    <property type="project" value="UniProtKB-KW"/>
</dbReference>
<sequence>MMLDDETQNAAVKSTMEIIINAGDARAFIAAALDNVGDFDYDSAKANMEKANDKLVIAHRLQTQKLQTEAEGEDVAYSVLFTHAQDTLMTIMSEYNLTKKLITVFEKRDQQLNQTKEAHDETK</sequence>
<dbReference type="EMBL" id="UYIG01000141">
    <property type="protein sequence ID" value="VDG29403.1"/>
    <property type="molecule type" value="Genomic_DNA"/>
</dbReference>
<dbReference type="InterPro" id="IPR003188">
    <property type="entry name" value="PTS_IIA_lac/cel"/>
</dbReference>
<evidence type="ECO:0000313" key="8">
    <source>
        <dbReference type="EMBL" id="VDG29403.1"/>
    </source>
</evidence>
<dbReference type="SUPFAM" id="SSF46973">
    <property type="entry name" value="Enzyme IIa from lactose specific PTS, IIa-lac"/>
    <property type="match status" value="1"/>
</dbReference>
<dbReference type="PIRSF" id="PIRSF000699">
    <property type="entry name" value="PTS_IILac_III"/>
    <property type="match status" value="1"/>
</dbReference>
<evidence type="ECO:0000256" key="6">
    <source>
        <dbReference type="PIRSR" id="PIRSR000699-2"/>
    </source>
</evidence>
<keyword evidence="6" id="KW-0479">Metal-binding</keyword>
<dbReference type="Pfam" id="PF02255">
    <property type="entry name" value="PTS_IIA"/>
    <property type="match status" value="1"/>
</dbReference>
<evidence type="ECO:0000256" key="3">
    <source>
        <dbReference type="ARBA" id="ARBA00022679"/>
    </source>
</evidence>
<evidence type="ECO:0000313" key="9">
    <source>
        <dbReference type="Proteomes" id="UP000289996"/>
    </source>
</evidence>
<name>A0A660EA90_9LACO</name>
<dbReference type="GO" id="GO:0009401">
    <property type="term" value="P:phosphoenolpyruvate-dependent sugar phosphotransferase system"/>
    <property type="evidence" value="ECO:0007669"/>
    <property type="project" value="UniProtKB-KW"/>
</dbReference>
<keyword evidence="2" id="KW-0762">Sugar transport</keyword>
<proteinExistence type="predicted"/>
<keyword evidence="3" id="KW-0808">Transferase</keyword>
<dbReference type="Proteomes" id="UP000289996">
    <property type="component" value="Unassembled WGS sequence"/>
</dbReference>
<feature type="binding site" evidence="6">
    <location>
        <position position="86"/>
    </location>
    <ligand>
        <name>Mg(2+)</name>
        <dbReference type="ChEBI" id="CHEBI:18420"/>
        <note>ligand shared between all trimeric partners</note>
    </ligand>
</feature>
<evidence type="ECO:0000256" key="5">
    <source>
        <dbReference type="PIRSR" id="PIRSR000699-1"/>
    </source>
</evidence>
<dbReference type="PANTHER" id="PTHR34382">
    <property type="entry name" value="PTS SYSTEM N,N'-DIACETYLCHITOBIOSE-SPECIFIC EIIA COMPONENT"/>
    <property type="match status" value="1"/>
</dbReference>
<dbReference type="Gene3D" id="1.20.58.80">
    <property type="entry name" value="Phosphotransferase system, lactose/cellobiose-type IIA subunit"/>
    <property type="match status" value="1"/>
</dbReference>